<dbReference type="InterPro" id="IPR051940">
    <property type="entry name" value="Chitin_bind-dev_reg"/>
</dbReference>
<keyword evidence="4" id="KW-1015">Disulfide bond</keyword>
<dbReference type="VEuPathDB" id="VectorBase:AATE013398"/>
<evidence type="ECO:0000256" key="1">
    <source>
        <dbReference type="ARBA" id="ARBA00022669"/>
    </source>
</evidence>
<evidence type="ECO:0000256" key="2">
    <source>
        <dbReference type="ARBA" id="ARBA00022729"/>
    </source>
</evidence>
<feature type="signal peptide" evidence="7">
    <location>
        <begin position="1"/>
        <end position="23"/>
    </location>
</feature>
<feature type="compositionally biased region" description="Pro residues" evidence="6">
    <location>
        <begin position="476"/>
        <end position="489"/>
    </location>
</feature>
<evidence type="ECO:0000256" key="7">
    <source>
        <dbReference type="SAM" id="SignalP"/>
    </source>
</evidence>
<evidence type="ECO:0000256" key="5">
    <source>
        <dbReference type="ARBA" id="ARBA00023180"/>
    </source>
</evidence>
<dbReference type="InterPro" id="IPR036508">
    <property type="entry name" value="Chitin-bd_dom_sf"/>
</dbReference>
<feature type="domain" description="Chitin-binding type-2" evidence="8">
    <location>
        <begin position="849"/>
        <end position="909"/>
    </location>
</feature>
<dbReference type="GO" id="GO:0005576">
    <property type="term" value="C:extracellular region"/>
    <property type="evidence" value="ECO:0007669"/>
    <property type="project" value="InterPro"/>
</dbReference>
<organism evidence="9">
    <name type="scientific">Anopheles atroparvus</name>
    <name type="common">European mosquito</name>
    <dbReference type="NCBI Taxonomy" id="41427"/>
    <lineage>
        <taxon>Eukaryota</taxon>
        <taxon>Metazoa</taxon>
        <taxon>Ecdysozoa</taxon>
        <taxon>Arthropoda</taxon>
        <taxon>Hexapoda</taxon>
        <taxon>Insecta</taxon>
        <taxon>Pterygota</taxon>
        <taxon>Neoptera</taxon>
        <taxon>Endopterygota</taxon>
        <taxon>Diptera</taxon>
        <taxon>Nematocera</taxon>
        <taxon>Culicoidea</taxon>
        <taxon>Culicidae</taxon>
        <taxon>Anophelinae</taxon>
        <taxon>Anopheles</taxon>
    </lineage>
</organism>
<evidence type="ECO:0000313" key="9">
    <source>
        <dbReference type="EnsemblMetazoa" id="AATE013398-PA.1"/>
    </source>
</evidence>
<dbReference type="Pfam" id="PF01607">
    <property type="entry name" value="CBM_14"/>
    <property type="match status" value="7"/>
</dbReference>
<reference evidence="9" key="1">
    <citation type="submission" date="2022-08" db="UniProtKB">
        <authorList>
            <consortium name="EnsemblMetazoa"/>
        </authorList>
    </citation>
    <scope>IDENTIFICATION</scope>
    <source>
        <strain evidence="9">EBRO</strain>
    </source>
</reference>
<evidence type="ECO:0000256" key="3">
    <source>
        <dbReference type="ARBA" id="ARBA00022737"/>
    </source>
</evidence>
<dbReference type="SUPFAM" id="SSF57625">
    <property type="entry name" value="Invertebrate chitin-binding proteins"/>
    <property type="match status" value="7"/>
</dbReference>
<feature type="domain" description="Chitin-binding type-2" evidence="8">
    <location>
        <begin position="707"/>
        <end position="748"/>
    </location>
</feature>
<feature type="region of interest" description="Disordered" evidence="6">
    <location>
        <begin position="476"/>
        <end position="503"/>
    </location>
</feature>
<feature type="domain" description="Chitin-binding type-2" evidence="8">
    <location>
        <begin position="415"/>
        <end position="473"/>
    </location>
</feature>
<keyword evidence="1" id="KW-0147">Chitin-binding</keyword>
<dbReference type="PANTHER" id="PTHR23301">
    <property type="entry name" value="CHITIN BINDING PERITROPHIN-A"/>
    <property type="match status" value="1"/>
</dbReference>
<name>A0A182J8I4_ANOAO</name>
<keyword evidence="2 7" id="KW-0732">Signal</keyword>
<accession>A0A182J8I4</accession>
<keyword evidence="3" id="KW-0677">Repeat</keyword>
<feature type="domain" description="Chitin-binding type-2" evidence="8">
    <location>
        <begin position="522"/>
        <end position="581"/>
    </location>
</feature>
<dbReference type="AlphaFoldDB" id="A0A182J8I4"/>
<dbReference type="STRING" id="41427.A0A182J8I4"/>
<proteinExistence type="predicted"/>
<sequence length="912" mass="101447">MLKIVAVALLAISSLGLLVNAQAKLDPRCPLVDNPNNPTQLPHETDCGLFYTCSWVYIGWSYHHDPSDGAIDDHDYCNNPSVHNNHHYCGSYNYYVRSDNHDNTVANRTYANSDCTNSRRYNFYCHANNHSRRYNFYCHANNHSWRNNFYNHGNAHDHHTCWRSPNGANASSYQHGVITDDHHRRWANDRANSSNANTLHTDGSIPRYNHYCCSRHNRSRRPHSTDGRTSDSWHGSVLSRTLRFTSSAFHCVSSPQSKSTVIVLVLLFVAVGICQEETTPEPGDEPFVEIMYRNILRLRCPDGQRWYNLLKNTIMAWLRWFVCSMSIAAIALLPFGDALAQGDSDCPKGSIIPHPHDCQKYLECLEEKLLLLTCDNDMYFDAATGDCTVELPASCSHRKDTMEVLDGSYLGRAVVEPCRNYRPGFKLAHPEDCSRFFQCTQKGGAALFRCPANLLFHSAMKVCVWPQQVVCEPGTIIPPPPTPVPPPGPGTGGGDNEGNDDADVDRPVEICEPSCILDFRCPLDCDPIKPAEVFPHPSRCDAYLRCNSAGYSCETVCPPGMWFSNILRRCAYADLVQECVPVNRPICDDPICLPNPDCPEIDTVPPTKLPFPGNNNKYYICRDGSACEMRCPPGLEWNVLERESPETTTTTTLAPVTTTTTIQPPTPGPPPTTTTEGDCPTCPPSNCVPDSRCPLCEKCIPTYFPHEDCDKFYKCNFGLICEMKCPPGLHFNARENVCDWPALAGCDGPPPIEDPPENAVCQPNPSCPPNDSSGNVFLPHPNCGLYYKCSWGNACLKECPNGLHWSMQKNRCEWPFLAGCDPNLPPNDPSCPTCPCFPCRSNRNACHPSLRCPPSWMTGVTASFGHEHHCNQFYECLSGQACALECPAGLEYSGGAGRCDVPSNSMCSLQWK</sequence>
<evidence type="ECO:0000256" key="4">
    <source>
        <dbReference type="ARBA" id="ARBA00023157"/>
    </source>
</evidence>
<dbReference type="GO" id="GO:0008061">
    <property type="term" value="F:chitin binding"/>
    <property type="evidence" value="ECO:0007669"/>
    <property type="project" value="UniProtKB-KW"/>
</dbReference>
<dbReference type="PROSITE" id="PS50940">
    <property type="entry name" value="CHIT_BIND_II"/>
    <property type="match status" value="6"/>
</dbReference>
<protein>
    <recommendedName>
        <fullName evidence="8">Chitin-binding type-2 domain-containing protein</fullName>
    </recommendedName>
</protein>
<evidence type="ECO:0000256" key="6">
    <source>
        <dbReference type="SAM" id="MobiDB-lite"/>
    </source>
</evidence>
<keyword evidence="5" id="KW-0325">Glycoprotein</keyword>
<evidence type="ECO:0000259" key="8">
    <source>
        <dbReference type="PROSITE" id="PS50940"/>
    </source>
</evidence>
<dbReference type="SMART" id="SM00494">
    <property type="entry name" value="ChtBD2"/>
    <property type="match status" value="7"/>
</dbReference>
<feature type="domain" description="Chitin-binding type-2" evidence="8">
    <location>
        <begin position="343"/>
        <end position="397"/>
    </location>
</feature>
<dbReference type="PANTHER" id="PTHR23301:SF0">
    <property type="entry name" value="CHITIN-BINDING TYPE-2 DOMAIN-CONTAINING PROTEIN-RELATED"/>
    <property type="match status" value="1"/>
</dbReference>
<dbReference type="Gene3D" id="2.170.140.10">
    <property type="entry name" value="Chitin binding domain"/>
    <property type="match status" value="7"/>
</dbReference>
<feature type="chain" id="PRO_5043848116" description="Chitin-binding type-2 domain-containing protein" evidence="7">
    <location>
        <begin position="24"/>
        <end position="912"/>
    </location>
</feature>
<feature type="domain" description="Chitin-binding type-2" evidence="8">
    <location>
        <begin position="764"/>
        <end position="822"/>
    </location>
</feature>
<dbReference type="EnsemblMetazoa" id="AATE013398-RA">
    <property type="protein sequence ID" value="AATE013398-PA.1"/>
    <property type="gene ID" value="AATE013398"/>
</dbReference>
<dbReference type="InterPro" id="IPR002557">
    <property type="entry name" value="Chitin-bd_dom"/>
</dbReference>